<dbReference type="EMBL" id="RIAS01000003">
    <property type="protein sequence ID" value="KAA8783699.1"/>
    <property type="molecule type" value="Genomic_DNA"/>
</dbReference>
<gene>
    <name evidence="3" type="ORF">EC604_07555</name>
</gene>
<dbReference type="Pfam" id="PF07859">
    <property type="entry name" value="Abhydrolase_3"/>
    <property type="match status" value="1"/>
</dbReference>
<dbReference type="RefSeq" id="WP_123063574.1">
    <property type="nucleotide sequence ID" value="NZ_RIAS01000003.1"/>
</dbReference>
<feature type="domain" description="Alpha/beta hydrolase fold-3" evidence="2">
    <location>
        <begin position="68"/>
        <end position="272"/>
    </location>
</feature>
<name>A0A5M9WQD1_PAEAM</name>
<accession>A0A5M9WQD1</accession>
<evidence type="ECO:0000313" key="4">
    <source>
        <dbReference type="Proteomes" id="UP000323664"/>
    </source>
</evidence>
<dbReference type="PANTHER" id="PTHR48081:SF8">
    <property type="entry name" value="ALPHA_BETA HYDROLASE FOLD-3 DOMAIN-CONTAINING PROTEIN-RELATED"/>
    <property type="match status" value="1"/>
</dbReference>
<dbReference type="Gene3D" id="3.40.50.1820">
    <property type="entry name" value="alpha/beta hydrolase"/>
    <property type="match status" value="1"/>
</dbReference>
<dbReference type="GO" id="GO:0016787">
    <property type="term" value="F:hydrolase activity"/>
    <property type="evidence" value="ECO:0007669"/>
    <property type="project" value="UniProtKB-KW"/>
</dbReference>
<dbReference type="Proteomes" id="UP000323664">
    <property type="component" value="Unassembled WGS sequence"/>
</dbReference>
<reference evidence="3 4" key="1">
    <citation type="journal article" date="2019" name="J. Ind. Microbiol. Biotechnol.">
        <title>Paenibacillus amylolyticus 27C64 has a diverse set of carbohydrate-active enzymes and complete pectin deconstruction system.</title>
        <authorList>
            <person name="Keggi C."/>
            <person name="Doran-Peterson J."/>
        </authorList>
    </citation>
    <scope>NUCLEOTIDE SEQUENCE [LARGE SCALE GENOMIC DNA]</scope>
    <source>
        <strain evidence="3 4">27C64</strain>
    </source>
</reference>
<dbReference type="OrthoDB" id="9815425at2"/>
<sequence>MDQQQQIAMVQQMRQHSSGNDQSLQPSLTYDVTVKEYMIPTSAGETRVLVYVPNRKKNEQVVTWPVFFNMHGGGFVLGQADGDDPWCRLIADRAACLVVNIDYKLAPEHKFPTAVHECYDVVKWMHSNADQFSANAAMFAIGGHSAGGNLATSVCLLNRERGDEFQILLQIMDYAVLDLATDPGEKPDFPEAIPAHVARTFNAMYLTKPEDAANPFASPVLAESLSNLPEALILTAERDSLAQEARTYAAKLEADGVKVTHKEYAGAIHGFTHHGDIEMAEDAWYLMSDKLRDVFSRAEVNKEQ</sequence>
<dbReference type="SUPFAM" id="SSF53474">
    <property type="entry name" value="alpha/beta-Hydrolases"/>
    <property type="match status" value="1"/>
</dbReference>
<dbReference type="AlphaFoldDB" id="A0A5M9WQD1"/>
<keyword evidence="1 3" id="KW-0378">Hydrolase</keyword>
<dbReference type="InterPro" id="IPR050300">
    <property type="entry name" value="GDXG_lipolytic_enzyme"/>
</dbReference>
<organism evidence="3 4">
    <name type="scientific">Paenibacillus amylolyticus</name>
    <dbReference type="NCBI Taxonomy" id="1451"/>
    <lineage>
        <taxon>Bacteria</taxon>
        <taxon>Bacillati</taxon>
        <taxon>Bacillota</taxon>
        <taxon>Bacilli</taxon>
        <taxon>Bacillales</taxon>
        <taxon>Paenibacillaceae</taxon>
        <taxon>Paenibacillus</taxon>
    </lineage>
</organism>
<dbReference type="InterPro" id="IPR013094">
    <property type="entry name" value="AB_hydrolase_3"/>
</dbReference>
<protein>
    <submittedName>
        <fullName evidence="3">Alpha/beta hydrolase</fullName>
    </submittedName>
</protein>
<comment type="caution">
    <text evidence="3">The sequence shown here is derived from an EMBL/GenBank/DDBJ whole genome shotgun (WGS) entry which is preliminary data.</text>
</comment>
<evidence type="ECO:0000256" key="1">
    <source>
        <dbReference type="ARBA" id="ARBA00022801"/>
    </source>
</evidence>
<evidence type="ECO:0000259" key="2">
    <source>
        <dbReference type="Pfam" id="PF07859"/>
    </source>
</evidence>
<evidence type="ECO:0000313" key="3">
    <source>
        <dbReference type="EMBL" id="KAA8783699.1"/>
    </source>
</evidence>
<dbReference type="PANTHER" id="PTHR48081">
    <property type="entry name" value="AB HYDROLASE SUPERFAMILY PROTEIN C4A8.06C"/>
    <property type="match status" value="1"/>
</dbReference>
<dbReference type="InterPro" id="IPR029058">
    <property type="entry name" value="AB_hydrolase_fold"/>
</dbReference>
<proteinExistence type="predicted"/>